<evidence type="ECO:0000256" key="1">
    <source>
        <dbReference type="ARBA" id="ARBA00004123"/>
    </source>
</evidence>
<feature type="compositionally biased region" description="Polar residues" evidence="8">
    <location>
        <begin position="460"/>
        <end position="472"/>
    </location>
</feature>
<dbReference type="Proteomes" id="UP000264840">
    <property type="component" value="Unplaced"/>
</dbReference>
<feature type="compositionally biased region" description="Polar residues" evidence="8">
    <location>
        <begin position="197"/>
        <end position="207"/>
    </location>
</feature>
<evidence type="ECO:0000256" key="5">
    <source>
        <dbReference type="ARBA" id="ARBA00023127"/>
    </source>
</evidence>
<dbReference type="GO" id="GO:0006357">
    <property type="term" value="P:regulation of transcription by RNA polymerase II"/>
    <property type="evidence" value="ECO:0007669"/>
    <property type="project" value="InterPro"/>
</dbReference>
<sequence length="731" mass="79261">MAACRGSSSKWFFTREQLENTPSRRSGVDADRELSYRQQAANLIQDMGQRLNAYLQQAQELVILESIVLQTLFEITIDHPHTDVVKCTQLVRSKDLAQTSYFMATNSLHLTTFCLQYKPTVIACVCIHLACKWSNWEIPVSTDGKHWWEYVDNAVTLELLDLTHEFLQILEKTPSRLKRIRNWRLQATQAAKKPKTENAQMTDNSFPGPSLAQDQADASFPGVPSSNPGFSKAGTTFPIPMLSQSGGAALALDSIATTYNPGSHSEWPQGSQSQQRYSTTCIKQESLSIPIPESLQTSTSSLLQHPMVYKTEKIDFNPVKQEQKGAGASGAAKHQLAPQSAYPPPAQPSPAQKLSLDKYREKHAAELAASGQKRRQEQHGGVMDCDVREDLLSSSSSYAPSMMSQGDNRKQTIHCSGGSATASPMKMKVPSSSSGQDRRHHSDKRDKSSLKVRLAVPGASSGSQLDKSSQQMSKDELKMKIKVSSSERHSSSDESMGTNNNKSKHSSPMVSKEKHRGAEHNPHRHHKHSHAPTHSGNGRGATEGSGVGIGLLRGPPGLISMEGTTHGPPGPTSSSRKRAYPEPSHNHHPSASSFTASSKVSKISKGGSSAAGTSSFSSPSFPPCSSPVLQCVSSGLQLYGPPSLPTSTPPFSSSSSSSSSLFSFLLLPSCHTQVGCGPLSSTLLLVNRHMKWESRDTESTPLQPWPAHENGNKLHTVQTLKTMLTSLLSAL</sequence>
<dbReference type="SUPFAM" id="SSF47954">
    <property type="entry name" value="Cyclin-like"/>
    <property type="match status" value="2"/>
</dbReference>
<name>A0A3Q2VV54_HAPBU</name>
<evidence type="ECO:0000256" key="8">
    <source>
        <dbReference type="SAM" id="MobiDB-lite"/>
    </source>
</evidence>
<keyword evidence="4" id="KW-0805">Transcription regulation</keyword>
<keyword evidence="7" id="KW-0539">Nucleus</keyword>
<feature type="region of interest" description="Disordered" evidence="8">
    <location>
        <begin position="396"/>
        <end position="621"/>
    </location>
</feature>
<feature type="compositionally biased region" description="Basic and acidic residues" evidence="8">
    <location>
        <begin position="473"/>
        <end position="492"/>
    </location>
</feature>
<keyword evidence="10" id="KW-1185">Reference proteome</keyword>
<dbReference type="PANTHER" id="PTHR10026">
    <property type="entry name" value="CYCLIN"/>
    <property type="match status" value="1"/>
</dbReference>
<evidence type="ECO:0000313" key="10">
    <source>
        <dbReference type="Proteomes" id="UP000264840"/>
    </source>
</evidence>
<organism evidence="9 10">
    <name type="scientific">Haplochromis burtoni</name>
    <name type="common">Burton's mouthbrooder</name>
    <name type="synonym">Chromis burtoni</name>
    <dbReference type="NCBI Taxonomy" id="8153"/>
    <lineage>
        <taxon>Eukaryota</taxon>
        <taxon>Metazoa</taxon>
        <taxon>Chordata</taxon>
        <taxon>Craniata</taxon>
        <taxon>Vertebrata</taxon>
        <taxon>Euteleostomi</taxon>
        <taxon>Actinopterygii</taxon>
        <taxon>Neopterygii</taxon>
        <taxon>Teleostei</taxon>
        <taxon>Neoteleostei</taxon>
        <taxon>Acanthomorphata</taxon>
        <taxon>Ovalentaria</taxon>
        <taxon>Cichlomorphae</taxon>
        <taxon>Cichliformes</taxon>
        <taxon>Cichlidae</taxon>
        <taxon>African cichlids</taxon>
        <taxon>Pseudocrenilabrinae</taxon>
        <taxon>Haplochromini</taxon>
        <taxon>Haplochromis</taxon>
    </lineage>
</organism>
<feature type="compositionally biased region" description="Low complexity" evidence="8">
    <location>
        <begin position="423"/>
        <end position="434"/>
    </location>
</feature>
<dbReference type="AlphaFoldDB" id="A0A3Q2VV54"/>
<dbReference type="Gene3D" id="1.10.472.10">
    <property type="entry name" value="Cyclin-like"/>
    <property type="match status" value="2"/>
</dbReference>
<reference evidence="9" key="1">
    <citation type="submission" date="2025-08" db="UniProtKB">
        <authorList>
            <consortium name="Ensembl"/>
        </authorList>
    </citation>
    <scope>IDENTIFICATION</scope>
</reference>
<feature type="compositionally biased region" description="Basic and acidic residues" evidence="8">
    <location>
        <begin position="355"/>
        <end position="365"/>
    </location>
</feature>
<feature type="region of interest" description="Disordered" evidence="8">
    <location>
        <begin position="188"/>
        <end position="222"/>
    </location>
</feature>
<feature type="compositionally biased region" description="Basic residues" evidence="8">
    <location>
        <begin position="522"/>
        <end position="531"/>
    </location>
</feature>
<feature type="region of interest" description="Disordered" evidence="8">
    <location>
        <begin position="321"/>
        <end position="383"/>
    </location>
</feature>
<dbReference type="GO" id="GO:0016538">
    <property type="term" value="F:cyclin-dependent protein serine/threonine kinase regulator activity"/>
    <property type="evidence" value="ECO:0007669"/>
    <property type="project" value="InterPro"/>
</dbReference>
<keyword evidence="5" id="KW-0195">Cyclin</keyword>
<comment type="similarity">
    <text evidence="2">Belongs to the cyclin family. Cyclin C subfamily.</text>
</comment>
<feature type="region of interest" description="Disordered" evidence="8">
    <location>
        <begin position="260"/>
        <end position="279"/>
    </location>
</feature>
<evidence type="ECO:0000256" key="2">
    <source>
        <dbReference type="ARBA" id="ARBA00008638"/>
    </source>
</evidence>
<evidence type="ECO:0000313" key="9">
    <source>
        <dbReference type="Ensembl" id="ENSHBUP00000015886.1"/>
    </source>
</evidence>
<evidence type="ECO:0000256" key="4">
    <source>
        <dbReference type="ARBA" id="ARBA00023015"/>
    </source>
</evidence>
<dbReference type="Ensembl" id="ENSHBUT00000024256.1">
    <property type="protein sequence ID" value="ENSHBUP00000015886.1"/>
    <property type="gene ID" value="ENSHBUG00000017850.1"/>
</dbReference>
<dbReference type="InterPro" id="IPR043198">
    <property type="entry name" value="Cyclin/Ssn8"/>
</dbReference>
<accession>A0A3Q2VV54</accession>
<reference evidence="9" key="2">
    <citation type="submission" date="2025-09" db="UniProtKB">
        <authorList>
            <consortium name="Ensembl"/>
        </authorList>
    </citation>
    <scope>IDENTIFICATION</scope>
</reference>
<evidence type="ECO:0000256" key="3">
    <source>
        <dbReference type="ARBA" id="ARBA00022553"/>
    </source>
</evidence>
<feature type="compositionally biased region" description="Low complexity" evidence="8">
    <location>
        <begin position="590"/>
        <end position="619"/>
    </location>
</feature>
<keyword evidence="6" id="KW-0804">Transcription</keyword>
<dbReference type="Pfam" id="PF21797">
    <property type="entry name" value="CycT2-like_C"/>
    <property type="match status" value="1"/>
</dbReference>
<protein>
    <submittedName>
        <fullName evidence="9">Cyclin T2a</fullName>
    </submittedName>
</protein>
<evidence type="ECO:0000256" key="7">
    <source>
        <dbReference type="ARBA" id="ARBA00023242"/>
    </source>
</evidence>
<dbReference type="InterPro" id="IPR036915">
    <property type="entry name" value="Cyclin-like_sf"/>
</dbReference>
<dbReference type="STRING" id="8153.ENSHBUP00000015886"/>
<dbReference type="GO" id="GO:0005634">
    <property type="term" value="C:nucleus"/>
    <property type="evidence" value="ECO:0007669"/>
    <property type="project" value="UniProtKB-SubCell"/>
</dbReference>
<dbReference type="GeneTree" id="ENSGT00940000155759"/>
<comment type="subcellular location">
    <subcellularLocation>
        <location evidence="1">Nucleus</location>
    </subcellularLocation>
</comment>
<proteinExistence type="inferred from homology"/>
<evidence type="ECO:0000256" key="6">
    <source>
        <dbReference type="ARBA" id="ARBA00023163"/>
    </source>
</evidence>
<feature type="compositionally biased region" description="Gly residues" evidence="8">
    <location>
        <begin position="537"/>
        <end position="551"/>
    </location>
</feature>
<dbReference type="FunFam" id="1.10.472.10:FF:000004">
    <property type="entry name" value="Cyclin T2"/>
    <property type="match status" value="1"/>
</dbReference>
<feature type="compositionally biased region" description="Polar residues" evidence="8">
    <location>
        <begin position="496"/>
        <end position="509"/>
    </location>
</feature>
<keyword evidence="3" id="KW-0597">Phosphoprotein</keyword>